<dbReference type="EMBL" id="CP085043">
    <property type="protein sequence ID" value="UZF14082.1"/>
    <property type="molecule type" value="Genomic_DNA"/>
</dbReference>
<gene>
    <name evidence="3" type="ORF">LH706_13725</name>
    <name evidence="2" type="ORF">RUN215_v1_1150014</name>
</gene>
<evidence type="ECO:0000256" key="1">
    <source>
        <dbReference type="SAM" id="MobiDB-lite"/>
    </source>
</evidence>
<reference evidence="3" key="2">
    <citation type="submission" date="2021-10" db="EMBL/GenBank/DDBJ databases">
        <title>Complete genome sequences of five Ralstonia solancearum strains isolated from sunflower.</title>
        <authorList>
            <person name="She X."/>
            <person name="He Z."/>
        </authorList>
    </citation>
    <scope>NUCLEOTIDE SEQUENCE</scope>
    <source>
        <strain evidence="3">RS638</strain>
    </source>
</reference>
<dbReference type="EMBL" id="LN899820">
    <property type="protein sequence ID" value="CUV57145.1"/>
    <property type="molecule type" value="Genomic_DNA"/>
</dbReference>
<sequence>MSSEQTLDASGRPHLTQRALAIRWGKAEATIARYRSDGRGPRFLKIGGTVLYRQEDIERFERESLYGSPSSRCTETESDTTMPRHAEGSQGVAA</sequence>
<keyword evidence="3" id="KW-0238">DNA-binding</keyword>
<organism evidence="2">
    <name type="scientific">Ralstonia solanacearum</name>
    <name type="common">Pseudomonas solanacearum</name>
    <dbReference type="NCBI Taxonomy" id="305"/>
    <lineage>
        <taxon>Bacteria</taxon>
        <taxon>Pseudomonadati</taxon>
        <taxon>Pseudomonadota</taxon>
        <taxon>Betaproteobacteria</taxon>
        <taxon>Burkholderiales</taxon>
        <taxon>Burkholderiaceae</taxon>
        <taxon>Ralstonia</taxon>
        <taxon>Ralstonia solanacearum species complex</taxon>
    </lineage>
</organism>
<name>A0A0S4X0Y0_RALSL</name>
<reference evidence="2" key="1">
    <citation type="submission" date="2015-10" db="EMBL/GenBank/DDBJ databases">
        <authorList>
            <person name="Gilbert D.G."/>
        </authorList>
    </citation>
    <scope>NUCLEOTIDE SEQUENCE</scope>
    <source>
        <strain evidence="2">Phyl III-seqv23</strain>
    </source>
</reference>
<dbReference type="InterPro" id="IPR009061">
    <property type="entry name" value="DNA-bd_dom_put_sf"/>
</dbReference>
<dbReference type="SUPFAM" id="SSF46955">
    <property type="entry name" value="Putative DNA-binding domain"/>
    <property type="match status" value="1"/>
</dbReference>
<proteinExistence type="predicted"/>
<dbReference type="PATRIC" id="fig|305.107.peg.3720"/>
<dbReference type="GO" id="GO:0003677">
    <property type="term" value="F:DNA binding"/>
    <property type="evidence" value="ECO:0007669"/>
    <property type="project" value="UniProtKB-KW"/>
</dbReference>
<feature type="region of interest" description="Disordered" evidence="1">
    <location>
        <begin position="63"/>
        <end position="94"/>
    </location>
</feature>
<evidence type="ECO:0000313" key="3">
    <source>
        <dbReference type="EMBL" id="UZF14082.1"/>
    </source>
</evidence>
<dbReference type="AlphaFoldDB" id="A0A0S4X0Y0"/>
<protein>
    <submittedName>
        <fullName evidence="3">DNA-binding protein</fullName>
    </submittedName>
</protein>
<accession>A0A0S4X0Y0</accession>
<evidence type="ECO:0000313" key="2">
    <source>
        <dbReference type="EMBL" id="CUV57145.1"/>
    </source>
</evidence>